<evidence type="ECO:0000313" key="2">
    <source>
        <dbReference type="EMBL" id="GET39937.1"/>
    </source>
</evidence>
<protein>
    <recommendedName>
        <fullName evidence="1">PIN domain-containing protein</fullName>
    </recommendedName>
</protein>
<comment type="caution">
    <text evidence="2">The sequence shown here is derived from an EMBL/GenBank/DDBJ whole genome shotgun (WGS) entry which is preliminary data.</text>
</comment>
<dbReference type="InterPro" id="IPR002716">
    <property type="entry name" value="PIN_dom"/>
</dbReference>
<accession>A0AAV3XHN5</accession>
<organism evidence="2 3">
    <name type="scientific">Microseira wollei NIES-4236</name>
    <dbReference type="NCBI Taxonomy" id="2530354"/>
    <lineage>
        <taxon>Bacteria</taxon>
        <taxon>Bacillati</taxon>
        <taxon>Cyanobacteriota</taxon>
        <taxon>Cyanophyceae</taxon>
        <taxon>Oscillatoriophycideae</taxon>
        <taxon>Aerosakkonematales</taxon>
        <taxon>Aerosakkonemataceae</taxon>
        <taxon>Microseira</taxon>
    </lineage>
</organism>
<dbReference type="EMBL" id="BLAY01000078">
    <property type="protein sequence ID" value="GET39937.1"/>
    <property type="molecule type" value="Genomic_DNA"/>
</dbReference>
<dbReference type="CDD" id="cd09854">
    <property type="entry name" value="PIN_VapC-like"/>
    <property type="match status" value="1"/>
</dbReference>
<gene>
    <name evidence="2" type="ORF">MiSe_47090</name>
</gene>
<dbReference type="InterPro" id="IPR029060">
    <property type="entry name" value="PIN-like_dom_sf"/>
</dbReference>
<dbReference type="RefSeq" id="WP_226585639.1">
    <property type="nucleotide sequence ID" value="NZ_BLAY01000078.1"/>
</dbReference>
<evidence type="ECO:0000259" key="1">
    <source>
        <dbReference type="Pfam" id="PF01850"/>
    </source>
</evidence>
<reference evidence="2" key="1">
    <citation type="submission" date="2019-10" db="EMBL/GenBank/DDBJ databases">
        <title>Draft genome sequece of Microseira wollei NIES-4236.</title>
        <authorList>
            <person name="Yamaguchi H."/>
            <person name="Suzuki S."/>
            <person name="Kawachi M."/>
        </authorList>
    </citation>
    <scope>NUCLEOTIDE SEQUENCE</scope>
    <source>
        <strain evidence="2">NIES-4236</strain>
    </source>
</reference>
<dbReference type="Gene3D" id="3.40.50.1010">
    <property type="entry name" value="5'-nuclease"/>
    <property type="match status" value="1"/>
</dbReference>
<dbReference type="Pfam" id="PF01850">
    <property type="entry name" value="PIN"/>
    <property type="match status" value="1"/>
</dbReference>
<dbReference type="SUPFAM" id="SSF88723">
    <property type="entry name" value="PIN domain-like"/>
    <property type="match status" value="1"/>
</dbReference>
<dbReference type="Proteomes" id="UP001050975">
    <property type="component" value="Unassembled WGS sequence"/>
</dbReference>
<feature type="domain" description="PIN" evidence="1">
    <location>
        <begin position="4"/>
        <end position="136"/>
    </location>
</feature>
<keyword evidence="3" id="KW-1185">Reference proteome</keyword>
<dbReference type="AlphaFoldDB" id="A0AAV3XHN5"/>
<name>A0AAV3XHN5_9CYAN</name>
<sequence>MTDYLLDTNVLLRMSDSTSPVNLLAGRATATLLRQRNRVFITSQNIIELWVVATRPAQVNGLGWSVEQTRIEIEQILNQFPQLEETPQIFPYWFNLVTSYQIQGKRVHDARLVAVMLAHSVTHLLTFNPDDFRNINEIVVVHPQAIANPEAED</sequence>
<evidence type="ECO:0000313" key="3">
    <source>
        <dbReference type="Proteomes" id="UP001050975"/>
    </source>
</evidence>
<proteinExistence type="predicted"/>